<keyword evidence="8" id="KW-1185">Reference proteome</keyword>
<keyword evidence="3 4" id="KW-0975">Bacterial flagellum</keyword>
<evidence type="ECO:0000259" key="5">
    <source>
        <dbReference type="Pfam" id="PF06429"/>
    </source>
</evidence>
<accession>A0ABX8ADE2</accession>
<dbReference type="Proteomes" id="UP000682843">
    <property type="component" value="Chromosome"/>
</dbReference>
<organism evidence="7 8">
    <name type="scientific">Tardiphaga alba</name>
    <dbReference type="NCBI Taxonomy" id="340268"/>
    <lineage>
        <taxon>Bacteria</taxon>
        <taxon>Pseudomonadati</taxon>
        <taxon>Pseudomonadota</taxon>
        <taxon>Alphaproteobacteria</taxon>
        <taxon>Hyphomicrobiales</taxon>
        <taxon>Nitrobacteraceae</taxon>
        <taxon>Tardiphaga</taxon>
    </lineage>
</organism>
<sequence>MGIFGALTTSVAGLRANSYALENISGNIANSQTTAFKRIDTSFTDLIPDTGTNAQLAGSVNAGSRSTNTVAGSVQSASVATYMAINGDGFFAVQKPGNVSDSTPIFDGVNKYTRRGDFSLDKNGYLVNGAGYYLQGVKIDPSTGNPAGSTPEVLRFQNDFLPSQATTKLDYRANLASYPLTVDHQTSVPGSELLRPADYLSNPRVLGTAATPFGNTGIPGNARNNAETTPLPISGTTALRGAAGTNSLTAAFAHNDTLVLKVTNGGTTTTNTIQFYDPVTTPTPTPVVGTTFVDLSTATMSSLLAQIDTLTGNSGATASTISSTGVVTLNSGTANDFTLAAGSSATAVAAFQAMGFTGTVTGLRSGGGTSGTGIVIGSDNQTFLDQSIAGGATTAYDGNGAPVSLQFRWAKVESATMGGTDTWNLFYQTNPSATGATPAWVNVGTDFKFGPSGQMQPVVGQITLTGLTVSGKSLGNVTMAFGTGGLTQFADTNGNAQVNQFQQDGYAAGQLKSVSVSNEGRVVGSYSNGRNIDLAEVSIATFNGANFLKRIDGGAFEVTNESGEALYGKGGSISGSSLESSNTDIADEFTKLIITQQAYSANTKVITTTNTMVQDLLNVMR</sequence>
<comment type="subcellular location">
    <subcellularLocation>
        <location evidence="1 4">Bacterial flagellum basal body</location>
    </subcellularLocation>
</comment>
<comment type="similarity">
    <text evidence="2 4">Belongs to the flagella basal body rod proteins family.</text>
</comment>
<keyword evidence="7" id="KW-0969">Cilium</keyword>
<evidence type="ECO:0000256" key="4">
    <source>
        <dbReference type="RuleBase" id="RU362116"/>
    </source>
</evidence>
<dbReference type="PANTHER" id="PTHR30435">
    <property type="entry name" value="FLAGELLAR PROTEIN"/>
    <property type="match status" value="1"/>
</dbReference>
<evidence type="ECO:0000256" key="3">
    <source>
        <dbReference type="ARBA" id="ARBA00023143"/>
    </source>
</evidence>
<evidence type="ECO:0000259" key="6">
    <source>
        <dbReference type="Pfam" id="PF22692"/>
    </source>
</evidence>
<protein>
    <recommendedName>
        <fullName evidence="4">Flagellar hook protein FlgE</fullName>
    </recommendedName>
</protein>
<keyword evidence="7" id="KW-0966">Cell projection</keyword>
<evidence type="ECO:0000313" key="8">
    <source>
        <dbReference type="Proteomes" id="UP000682843"/>
    </source>
</evidence>
<proteinExistence type="inferred from homology"/>
<dbReference type="Pfam" id="PF22692">
    <property type="entry name" value="LlgE_F_G_D1"/>
    <property type="match status" value="1"/>
</dbReference>
<dbReference type="RefSeq" id="WP_211909588.1">
    <property type="nucleotide sequence ID" value="NZ_CP036498.1"/>
</dbReference>
<dbReference type="InterPro" id="IPR020013">
    <property type="entry name" value="Flagellar_FlgE/F/G"/>
</dbReference>
<feature type="domain" description="Flagellar basal-body/hook protein C-terminal" evidence="5">
    <location>
        <begin position="577"/>
        <end position="618"/>
    </location>
</feature>
<evidence type="ECO:0000256" key="1">
    <source>
        <dbReference type="ARBA" id="ARBA00004117"/>
    </source>
</evidence>
<dbReference type="InterPro" id="IPR010930">
    <property type="entry name" value="Flg_bb/hook_C_dom"/>
</dbReference>
<dbReference type="PANTHER" id="PTHR30435:SF1">
    <property type="entry name" value="FLAGELLAR HOOK PROTEIN FLGE"/>
    <property type="match status" value="1"/>
</dbReference>
<dbReference type="NCBIfam" id="TIGR03506">
    <property type="entry name" value="FlgEFG_subfam"/>
    <property type="match status" value="2"/>
</dbReference>
<evidence type="ECO:0000256" key="2">
    <source>
        <dbReference type="ARBA" id="ARBA00009677"/>
    </source>
</evidence>
<dbReference type="SUPFAM" id="SSF117143">
    <property type="entry name" value="Flagellar hook protein flgE"/>
    <property type="match status" value="1"/>
</dbReference>
<comment type="function">
    <text evidence="4">A flexible structure which links the flagellar filament to the drive apparatus in the basal body.</text>
</comment>
<dbReference type="EMBL" id="CP036498">
    <property type="protein sequence ID" value="QUS40991.1"/>
    <property type="molecule type" value="Genomic_DNA"/>
</dbReference>
<dbReference type="InterPro" id="IPR053967">
    <property type="entry name" value="LlgE_F_G-like_D1"/>
</dbReference>
<feature type="domain" description="Flagellar hook protein FlgE/F/G-like D1" evidence="6">
    <location>
        <begin position="84"/>
        <end position="136"/>
    </location>
</feature>
<reference evidence="7 8" key="1">
    <citation type="submission" date="2019-02" db="EMBL/GenBank/DDBJ databases">
        <title>Emended description of the genus Rhodopseudomonas and description of Rhodopseudomonas albus sp. nov., a non-phototrophic, heavy-metal-tolerant bacterium isolated from garden soil.</title>
        <authorList>
            <person name="Bao Z."/>
            <person name="Cao W.W."/>
            <person name="Sato Y."/>
            <person name="Nishizawa T."/>
            <person name="Zhao J."/>
            <person name="Guo Y."/>
            <person name="Ohta H."/>
        </authorList>
    </citation>
    <scope>NUCLEOTIDE SEQUENCE [LARGE SCALE GENOMIC DNA]</scope>
    <source>
        <strain evidence="7 8">SK50-23</strain>
    </source>
</reference>
<keyword evidence="7" id="KW-0282">Flagellum</keyword>
<evidence type="ECO:0000313" key="7">
    <source>
        <dbReference type="EMBL" id="QUS40991.1"/>
    </source>
</evidence>
<name>A0ABX8ADE2_9BRAD</name>
<gene>
    <name evidence="7" type="ORF">RPMA_20690</name>
</gene>
<dbReference type="InterPro" id="IPR037925">
    <property type="entry name" value="FlgE/F/G-like"/>
</dbReference>
<dbReference type="Pfam" id="PF06429">
    <property type="entry name" value="Flg_bbr_C"/>
    <property type="match status" value="1"/>
</dbReference>